<gene>
    <name evidence="2" type="ORF">NQ315_012447</name>
</gene>
<dbReference type="CDD" id="cd18809">
    <property type="entry name" value="SF1_C_RecD"/>
    <property type="match status" value="1"/>
</dbReference>
<reference evidence="2 3" key="1">
    <citation type="journal article" date="2023" name="Insect Mol. Biol.">
        <title>Genome sequencing provides insights into the evolution of gene families encoding plant cell wall-degrading enzymes in longhorned beetles.</title>
        <authorList>
            <person name="Shin N.R."/>
            <person name="Okamura Y."/>
            <person name="Kirsch R."/>
            <person name="Pauchet Y."/>
        </authorList>
    </citation>
    <scope>NUCLEOTIDE SEQUENCE [LARGE SCALE GENOMIC DNA]</scope>
    <source>
        <strain evidence="2">EAD_L_NR</strain>
    </source>
</reference>
<dbReference type="Proteomes" id="UP001159042">
    <property type="component" value="Unassembled WGS sequence"/>
</dbReference>
<dbReference type="SUPFAM" id="SSF52540">
    <property type="entry name" value="P-loop containing nucleoside triphosphate hydrolases"/>
    <property type="match status" value="1"/>
</dbReference>
<comment type="caution">
    <text evidence="2">The sequence shown here is derived from an EMBL/GenBank/DDBJ whole genome shotgun (WGS) entry which is preliminary data.</text>
</comment>
<organism evidence="2 3">
    <name type="scientific">Exocentrus adspersus</name>
    <dbReference type="NCBI Taxonomy" id="1586481"/>
    <lineage>
        <taxon>Eukaryota</taxon>
        <taxon>Metazoa</taxon>
        <taxon>Ecdysozoa</taxon>
        <taxon>Arthropoda</taxon>
        <taxon>Hexapoda</taxon>
        <taxon>Insecta</taxon>
        <taxon>Pterygota</taxon>
        <taxon>Neoptera</taxon>
        <taxon>Endopterygota</taxon>
        <taxon>Coleoptera</taxon>
        <taxon>Polyphaga</taxon>
        <taxon>Cucujiformia</taxon>
        <taxon>Chrysomeloidea</taxon>
        <taxon>Cerambycidae</taxon>
        <taxon>Lamiinae</taxon>
        <taxon>Acanthocinini</taxon>
        <taxon>Exocentrus</taxon>
    </lineage>
</organism>
<dbReference type="PANTHER" id="PTHR47642">
    <property type="entry name" value="ATP-DEPENDENT DNA HELICASE"/>
    <property type="match status" value="1"/>
</dbReference>
<sequence length="913" mass="105281">MNFSRGMKNLSRRKSTSLWIKTDIDEKLMEMDNGKACEKIDCLSDDEDDDEVLIVDNNKQVVIQSNQVEVIAPGQNKYPVPWHIVEDIDELSFPKIFGGHQKHLISTARAFLILIGLNPKQGGQIEGSVKQPEFYIWLNKNLNVHVRLQLTCVYEKMAPLTEEERVSLLMMYGWGDRRRTYDEVVELFNETFRVGVTGISKSTVSKTIKRFDDTGTNKNRPKRKILKIIKFHPYKIHLHHQINEDDPDRRLEFCENMMERIAQNHNYSSFIVFSDESTFQLNESDYFTAIRISVKKPTVFLKRNSLELVINNYNEDILNLFEANMDIQFILDPYSCASYIINYVSKVDSGLSKMLREAASDAQNGNVDIKQRLHKVANVFLNGNVMSAQEASYHILSMPFSKSSRGTVYVDTSPINERVRMLKSESLLKDLPKDSNDIFLQNKHEKYAARPKKLINTCLADFADELTEVENVGHKEKYEKYYKIINENRQKYSIVEQEEIENILCQVQNDLQYVEDEEVKNFRKEKLSEHDEIDIIDQMSYGEKKHTAFALPFGQFGVVGDLKQIPPVLDKYVFESSSSTDLTVLVDSPLWSEFYYFQLTQVMRQKNELAFIEALNNLAEGTMTDSDIKLIQSRIVNESDVPDTAIRLYYTNQDVDNYNFEKIKNFPGDVYTVVAEDIVLSKKTDDSKKSILTHLQSKQVRDTGGLPYSLGFKIGIKYMTTTNLDVEDGLVNGACGILRHITFSENQNVKIVWLEFLEKRVGKKKLNGYNDFINKNKIPLDLIPIERHSLPLSSISNNLNCEIIRKQFPLIPAEAITIHKSQGQTYNEVCLDLRKKNRMKRSLLYVGLSRVTNLAGSFNPPKPPKDDDPVFVEIERLKREKSLKTFDHSLGTFDLKITYLNKPIQLVVITTIH</sequence>
<name>A0AAV8VMW5_9CUCU</name>
<evidence type="ECO:0000313" key="2">
    <source>
        <dbReference type="EMBL" id="KAJ8915563.1"/>
    </source>
</evidence>
<dbReference type="PANTHER" id="PTHR47642:SF6">
    <property type="entry name" value="ATP-DEPENDENT DNA HELICASE"/>
    <property type="match status" value="1"/>
</dbReference>
<feature type="domain" description="UvrD-like helicase C-terminal" evidence="1">
    <location>
        <begin position="813"/>
        <end position="850"/>
    </location>
</feature>
<dbReference type="EMBL" id="JANEYG010000052">
    <property type="protein sequence ID" value="KAJ8915563.1"/>
    <property type="molecule type" value="Genomic_DNA"/>
</dbReference>
<dbReference type="InterPro" id="IPR027417">
    <property type="entry name" value="P-loop_NTPase"/>
</dbReference>
<dbReference type="Pfam" id="PF13538">
    <property type="entry name" value="UvrD_C_2"/>
    <property type="match status" value="1"/>
</dbReference>
<protein>
    <recommendedName>
        <fullName evidence="1">UvrD-like helicase C-terminal domain-containing protein</fullName>
    </recommendedName>
</protein>
<dbReference type="Gene3D" id="3.40.50.300">
    <property type="entry name" value="P-loop containing nucleotide triphosphate hydrolases"/>
    <property type="match status" value="1"/>
</dbReference>
<evidence type="ECO:0000259" key="1">
    <source>
        <dbReference type="Pfam" id="PF13538"/>
    </source>
</evidence>
<accession>A0AAV8VMW5</accession>
<evidence type="ECO:0000313" key="3">
    <source>
        <dbReference type="Proteomes" id="UP001159042"/>
    </source>
</evidence>
<dbReference type="InterPro" id="IPR027785">
    <property type="entry name" value="UvrD-like_helicase_C"/>
</dbReference>
<dbReference type="InterPro" id="IPR051055">
    <property type="entry name" value="PIF1_helicase"/>
</dbReference>
<dbReference type="AlphaFoldDB" id="A0AAV8VMW5"/>
<proteinExistence type="predicted"/>
<keyword evidence="3" id="KW-1185">Reference proteome</keyword>